<reference evidence="3" key="1">
    <citation type="submission" date="2025-08" db="UniProtKB">
        <authorList>
            <consortium name="RefSeq"/>
        </authorList>
    </citation>
    <scope>IDENTIFICATION</scope>
    <source>
        <tissue evidence="3">Tentacle</tissue>
    </source>
</reference>
<organism evidence="2 3">
    <name type="scientific">Actinia tenebrosa</name>
    <name type="common">Australian red waratah sea anemone</name>
    <dbReference type="NCBI Taxonomy" id="6105"/>
    <lineage>
        <taxon>Eukaryota</taxon>
        <taxon>Metazoa</taxon>
        <taxon>Cnidaria</taxon>
        <taxon>Anthozoa</taxon>
        <taxon>Hexacorallia</taxon>
        <taxon>Actiniaria</taxon>
        <taxon>Actiniidae</taxon>
        <taxon>Actinia</taxon>
    </lineage>
</organism>
<keyword evidence="2" id="KW-1185">Reference proteome</keyword>
<dbReference type="KEGG" id="aten:116286772"/>
<evidence type="ECO:0000313" key="3">
    <source>
        <dbReference type="RefSeq" id="XP_031549208.1"/>
    </source>
</evidence>
<sequence length="117" mass="13436">MNKKISWDQRLVNGLQILNQERIGIAHPDLSSEKMQQATDFLKEENILRGRMVDDVNKLKELWETSEELLQTSSTEGHDQGLSQDKKHIRAMPSFTSSKASGKRLLPHRFFQSKGTD</sequence>
<dbReference type="OrthoDB" id="5991345at2759"/>
<dbReference type="InParanoid" id="A0A6P8H0K1"/>
<protein>
    <submittedName>
        <fullName evidence="3">Uncharacterized protein LOC116286772</fullName>
    </submittedName>
</protein>
<name>A0A6P8H0K1_ACTTE</name>
<proteinExistence type="predicted"/>
<gene>
    <name evidence="3" type="primary">LOC116286772</name>
</gene>
<dbReference type="GeneID" id="116286772"/>
<dbReference type="RefSeq" id="XP_031549208.1">
    <property type="nucleotide sequence ID" value="XM_031693348.1"/>
</dbReference>
<feature type="region of interest" description="Disordered" evidence="1">
    <location>
        <begin position="70"/>
        <end position="117"/>
    </location>
</feature>
<dbReference type="AlphaFoldDB" id="A0A6P8H0K1"/>
<accession>A0A6P8H0K1</accession>
<dbReference type="Proteomes" id="UP000515163">
    <property type="component" value="Unplaced"/>
</dbReference>
<evidence type="ECO:0000313" key="2">
    <source>
        <dbReference type="Proteomes" id="UP000515163"/>
    </source>
</evidence>
<evidence type="ECO:0000256" key="1">
    <source>
        <dbReference type="SAM" id="MobiDB-lite"/>
    </source>
</evidence>